<comment type="caution">
    <text evidence="2">The sequence shown here is derived from an EMBL/GenBank/DDBJ whole genome shotgun (WGS) entry which is preliminary data.</text>
</comment>
<dbReference type="EMBL" id="BEZZ01007386">
    <property type="protein sequence ID" value="GCC18591.1"/>
    <property type="molecule type" value="Genomic_DNA"/>
</dbReference>
<proteinExistence type="predicted"/>
<evidence type="ECO:0000256" key="1">
    <source>
        <dbReference type="SAM" id="MobiDB-lite"/>
    </source>
</evidence>
<name>A0A401RKA1_CHIPU</name>
<protein>
    <submittedName>
        <fullName evidence="2">Uncharacterized protein</fullName>
    </submittedName>
</protein>
<evidence type="ECO:0000313" key="3">
    <source>
        <dbReference type="Proteomes" id="UP000287033"/>
    </source>
</evidence>
<feature type="region of interest" description="Disordered" evidence="1">
    <location>
        <begin position="35"/>
        <end position="73"/>
    </location>
</feature>
<dbReference type="AlphaFoldDB" id="A0A401RKA1"/>
<evidence type="ECO:0000313" key="2">
    <source>
        <dbReference type="EMBL" id="GCC18591.1"/>
    </source>
</evidence>
<keyword evidence="3" id="KW-1185">Reference proteome</keyword>
<sequence>MVTSTPEEGGSDPLSRNRIYNKAHGVGCPFVFYKKPERPPKSHCSQTKPGQLGRLPQEGPEKDPLNGSVQNTDKRRQLITEAAGFFTEAAGFITEAAGFITEVAGFFTEAAGFFTEVAGFFTEAAGFFTEAAGFFTEAAG</sequence>
<organism evidence="2 3">
    <name type="scientific">Chiloscyllium punctatum</name>
    <name type="common">Brownbanded bambooshark</name>
    <name type="synonym">Hemiscyllium punctatum</name>
    <dbReference type="NCBI Taxonomy" id="137246"/>
    <lineage>
        <taxon>Eukaryota</taxon>
        <taxon>Metazoa</taxon>
        <taxon>Chordata</taxon>
        <taxon>Craniata</taxon>
        <taxon>Vertebrata</taxon>
        <taxon>Chondrichthyes</taxon>
        <taxon>Elasmobranchii</taxon>
        <taxon>Galeomorphii</taxon>
        <taxon>Galeoidea</taxon>
        <taxon>Orectolobiformes</taxon>
        <taxon>Hemiscylliidae</taxon>
        <taxon>Chiloscyllium</taxon>
    </lineage>
</organism>
<reference evidence="2 3" key="1">
    <citation type="journal article" date="2018" name="Nat. Ecol. Evol.">
        <title>Shark genomes provide insights into elasmobranch evolution and the origin of vertebrates.</title>
        <authorList>
            <person name="Hara Y"/>
            <person name="Yamaguchi K"/>
            <person name="Onimaru K"/>
            <person name="Kadota M"/>
            <person name="Koyanagi M"/>
            <person name="Keeley SD"/>
            <person name="Tatsumi K"/>
            <person name="Tanaka K"/>
            <person name="Motone F"/>
            <person name="Kageyama Y"/>
            <person name="Nozu R"/>
            <person name="Adachi N"/>
            <person name="Nishimura O"/>
            <person name="Nakagawa R"/>
            <person name="Tanegashima C"/>
            <person name="Kiyatake I"/>
            <person name="Matsumoto R"/>
            <person name="Murakumo K"/>
            <person name="Nishida K"/>
            <person name="Terakita A"/>
            <person name="Kuratani S"/>
            <person name="Sato K"/>
            <person name="Hyodo S Kuraku.S."/>
        </authorList>
    </citation>
    <scope>NUCLEOTIDE SEQUENCE [LARGE SCALE GENOMIC DNA]</scope>
</reference>
<dbReference type="Proteomes" id="UP000287033">
    <property type="component" value="Unassembled WGS sequence"/>
</dbReference>
<accession>A0A401RKA1</accession>
<gene>
    <name evidence="2" type="ORF">chiPu_0022375</name>
</gene>